<dbReference type="OrthoDB" id="7350221at2"/>
<dbReference type="Proteomes" id="UP000001964">
    <property type="component" value="Chromosome"/>
</dbReference>
<feature type="compositionally biased region" description="Basic and acidic residues" evidence="1">
    <location>
        <begin position="135"/>
        <end position="146"/>
    </location>
</feature>
<evidence type="ECO:0000259" key="2">
    <source>
        <dbReference type="Pfam" id="PF20066"/>
    </source>
</evidence>
<evidence type="ECO:0000256" key="1">
    <source>
        <dbReference type="SAM" id="MobiDB-lite"/>
    </source>
</evidence>
<evidence type="ECO:0000313" key="4">
    <source>
        <dbReference type="Proteomes" id="UP000001964"/>
    </source>
</evidence>
<feature type="domain" description="Glyoxalase-related protein" evidence="2">
    <location>
        <begin position="5"/>
        <end position="144"/>
    </location>
</feature>
<keyword evidence="4" id="KW-1185">Reference proteome</keyword>
<gene>
    <name evidence="3" type="ordered locus">Mmar10_0654</name>
</gene>
<name>Q0ARZ0_MARMM</name>
<protein>
    <recommendedName>
        <fullName evidence="2">Glyoxalase-related protein domain-containing protein</fullName>
    </recommendedName>
</protein>
<dbReference type="Pfam" id="PF20066">
    <property type="entry name" value="Glyoxalase_8"/>
    <property type="match status" value="1"/>
</dbReference>
<dbReference type="STRING" id="394221.Mmar10_0654"/>
<accession>Q0ARZ0</accession>
<dbReference type="RefSeq" id="WP_011642594.1">
    <property type="nucleotide sequence ID" value="NC_008347.1"/>
</dbReference>
<evidence type="ECO:0000313" key="3">
    <source>
        <dbReference type="EMBL" id="ABI64947.1"/>
    </source>
</evidence>
<organism evidence="3 4">
    <name type="scientific">Maricaulis maris (strain MCS10)</name>
    <name type="common">Caulobacter maris</name>
    <dbReference type="NCBI Taxonomy" id="394221"/>
    <lineage>
        <taxon>Bacteria</taxon>
        <taxon>Pseudomonadati</taxon>
        <taxon>Pseudomonadota</taxon>
        <taxon>Alphaproteobacteria</taxon>
        <taxon>Maricaulales</taxon>
        <taxon>Maricaulaceae</taxon>
        <taxon>Maricaulis</taxon>
    </lineage>
</organism>
<reference evidence="3 4" key="1">
    <citation type="submission" date="2006-08" db="EMBL/GenBank/DDBJ databases">
        <title>Complete sequence of Maricaulis maris MCS10.</title>
        <authorList>
            <consortium name="US DOE Joint Genome Institute"/>
            <person name="Copeland A."/>
            <person name="Lucas S."/>
            <person name="Lapidus A."/>
            <person name="Barry K."/>
            <person name="Detter J.C."/>
            <person name="Glavina del Rio T."/>
            <person name="Hammon N."/>
            <person name="Israni S."/>
            <person name="Dalin E."/>
            <person name="Tice H."/>
            <person name="Pitluck S."/>
            <person name="Saunders E."/>
            <person name="Brettin T."/>
            <person name="Bruce D."/>
            <person name="Han C."/>
            <person name="Tapia R."/>
            <person name="Gilna P."/>
            <person name="Schmutz J."/>
            <person name="Larimer F."/>
            <person name="Land M."/>
            <person name="Hauser L."/>
            <person name="Kyrpides N."/>
            <person name="Mikhailova N."/>
            <person name="Viollier P."/>
            <person name="Stephens C."/>
            <person name="Richardson P."/>
        </authorList>
    </citation>
    <scope>NUCLEOTIDE SEQUENCE [LARGE SCALE GENOMIC DNA]</scope>
    <source>
        <strain evidence="3 4">MCS10</strain>
    </source>
</reference>
<sequence>MTPNQPLSRDALKAQARRLRKALEAEGNFVSHSEALELLAHQMGYRDWNTLSAAAGNRPDTPLAVGGRVSGHYLGQAFEADILSLTALAGGASGWRVTLDLDEAVDVVTFDSFSAFRRRISATIGRNGRSPAHTSDGRPHLELALR</sequence>
<dbReference type="EMBL" id="CP000449">
    <property type="protein sequence ID" value="ABI64947.1"/>
    <property type="molecule type" value="Genomic_DNA"/>
</dbReference>
<proteinExistence type="predicted"/>
<dbReference type="AlphaFoldDB" id="Q0ARZ0"/>
<dbReference type="HOGENOM" id="CLU_127670_0_0_5"/>
<dbReference type="KEGG" id="mmr:Mmar10_0654"/>
<dbReference type="eggNOG" id="ENOG5032RRC">
    <property type="taxonomic scope" value="Bacteria"/>
</dbReference>
<dbReference type="InterPro" id="IPR045517">
    <property type="entry name" value="Glyoxalase_8"/>
</dbReference>
<feature type="region of interest" description="Disordered" evidence="1">
    <location>
        <begin position="126"/>
        <end position="146"/>
    </location>
</feature>